<evidence type="ECO:0000313" key="2">
    <source>
        <dbReference type="EMBL" id="MDG3007361.1"/>
    </source>
</evidence>
<name>A0ABT6FIN9_9BACT</name>
<feature type="compositionally biased region" description="Basic and acidic residues" evidence="1">
    <location>
        <begin position="317"/>
        <end position="334"/>
    </location>
</feature>
<evidence type="ECO:0000313" key="3">
    <source>
        <dbReference type="Proteomes" id="UP001216907"/>
    </source>
</evidence>
<sequence>MAGHQGGELVRVDDVADLLDVPRQRLGGRVGLEPDGPRDGGRQREQHRQVLLVVVGPDGQAPEVGDLEEVRGRRGDVADRDVLLDDGPAEGRPHLEPGPGPLAGLVARVLVGVHLVGLGLDRGDLLVGQPPRQERPLDPHHGDLVGLDGPLGLADVAIGDGLVLEQPLERLLLQAELRERVDVFALLLPQRRAPEDGQELALLDLVAEPERARGGPASGGRGLRVGHRPDLDHLAVEAGVDAREPVRVEGQGSRERKAADLVRRPRLRRPDPERIDHVGRDLQHVVAARDELGRVASGLRRCRGRVYADPFLFAAERLDRPQDPPPDAEREGRWRRGAAACGNGGPFGPPSEIASGMIAKYPTTPLGSSSVPFEAQRTLLAGGPGFEPQAQASDGSASLRPADRSAGPIPPSSRVETHHPQYGVRRGRRSWVRSWAFGPAFRGRFTDRGLAIRFIKPTGALNGGPVDVAAEHVACVSAAPDIIWAESQGTGVYFVGGGRDRRRVRRVGHGGAGPRRPWQDDR</sequence>
<comment type="caution">
    <text evidence="2">The sequence shown here is derived from an EMBL/GenBank/DDBJ whole genome shotgun (WGS) entry which is preliminary data.</text>
</comment>
<feature type="region of interest" description="Disordered" evidence="1">
    <location>
        <begin position="380"/>
        <end position="423"/>
    </location>
</feature>
<reference evidence="2 3" key="1">
    <citation type="submission" date="2023-03" db="EMBL/GenBank/DDBJ databases">
        <title>Paludisphaera mucosa sp. nov. a novel planctomycete from northern fen.</title>
        <authorList>
            <person name="Ivanova A."/>
        </authorList>
    </citation>
    <scope>NUCLEOTIDE SEQUENCE [LARGE SCALE GENOMIC DNA]</scope>
    <source>
        <strain evidence="2 3">Pla2</strain>
    </source>
</reference>
<organism evidence="2 3">
    <name type="scientific">Paludisphaera mucosa</name>
    <dbReference type="NCBI Taxonomy" id="3030827"/>
    <lineage>
        <taxon>Bacteria</taxon>
        <taxon>Pseudomonadati</taxon>
        <taxon>Planctomycetota</taxon>
        <taxon>Planctomycetia</taxon>
        <taxon>Isosphaerales</taxon>
        <taxon>Isosphaeraceae</taxon>
        <taxon>Paludisphaera</taxon>
    </lineage>
</organism>
<gene>
    <name evidence="2" type="ORF">PZE19_26670</name>
</gene>
<proteinExistence type="predicted"/>
<dbReference type="Proteomes" id="UP001216907">
    <property type="component" value="Unassembled WGS sequence"/>
</dbReference>
<keyword evidence="3" id="KW-1185">Reference proteome</keyword>
<accession>A0ABT6FIN9</accession>
<feature type="region of interest" description="Disordered" evidence="1">
    <location>
        <begin position="317"/>
        <end position="351"/>
    </location>
</feature>
<dbReference type="EMBL" id="JARRAG010000002">
    <property type="protein sequence ID" value="MDG3007361.1"/>
    <property type="molecule type" value="Genomic_DNA"/>
</dbReference>
<evidence type="ECO:0000256" key="1">
    <source>
        <dbReference type="SAM" id="MobiDB-lite"/>
    </source>
</evidence>
<protein>
    <submittedName>
        <fullName evidence="2">Uncharacterized protein</fullName>
    </submittedName>
</protein>